<name>A0AAV9FKI6_ACOCL</name>
<sequence length="68" mass="7398">MKRADDNSVAAIVPKGAWAIWKTRNGAIFNAGALEQWMLHHDAVNAGVCLQKDLNGSVKERAIPKKGK</sequence>
<keyword evidence="2" id="KW-1185">Reference proteome</keyword>
<dbReference type="AlphaFoldDB" id="A0AAV9FKI6"/>
<dbReference type="Proteomes" id="UP001180020">
    <property type="component" value="Unassembled WGS sequence"/>
</dbReference>
<reference evidence="1" key="1">
    <citation type="journal article" date="2023" name="Nat. Commun.">
        <title>Diploid and tetraploid genomes of Acorus and the evolution of monocots.</title>
        <authorList>
            <person name="Ma L."/>
            <person name="Liu K.W."/>
            <person name="Li Z."/>
            <person name="Hsiao Y.Y."/>
            <person name="Qi Y."/>
            <person name="Fu T."/>
            <person name="Tang G.D."/>
            <person name="Zhang D."/>
            <person name="Sun W.H."/>
            <person name="Liu D.K."/>
            <person name="Li Y."/>
            <person name="Chen G.Z."/>
            <person name="Liu X.D."/>
            <person name="Liao X.Y."/>
            <person name="Jiang Y.T."/>
            <person name="Yu X."/>
            <person name="Hao Y."/>
            <person name="Huang J."/>
            <person name="Zhao X.W."/>
            <person name="Ke S."/>
            <person name="Chen Y.Y."/>
            <person name="Wu W.L."/>
            <person name="Hsu J.L."/>
            <person name="Lin Y.F."/>
            <person name="Huang M.D."/>
            <person name="Li C.Y."/>
            <person name="Huang L."/>
            <person name="Wang Z.W."/>
            <person name="Zhao X."/>
            <person name="Zhong W.Y."/>
            <person name="Peng D.H."/>
            <person name="Ahmad S."/>
            <person name="Lan S."/>
            <person name="Zhang J.S."/>
            <person name="Tsai W.C."/>
            <person name="Van de Peer Y."/>
            <person name="Liu Z.J."/>
        </authorList>
    </citation>
    <scope>NUCLEOTIDE SEQUENCE</scope>
    <source>
        <strain evidence="1">CP</strain>
    </source>
</reference>
<accession>A0AAV9FKI6</accession>
<evidence type="ECO:0000313" key="2">
    <source>
        <dbReference type="Proteomes" id="UP001180020"/>
    </source>
</evidence>
<reference evidence="1" key="2">
    <citation type="submission" date="2023-06" db="EMBL/GenBank/DDBJ databases">
        <authorList>
            <person name="Ma L."/>
            <person name="Liu K.-W."/>
            <person name="Li Z."/>
            <person name="Hsiao Y.-Y."/>
            <person name="Qi Y."/>
            <person name="Fu T."/>
            <person name="Tang G."/>
            <person name="Zhang D."/>
            <person name="Sun W.-H."/>
            <person name="Liu D.-K."/>
            <person name="Li Y."/>
            <person name="Chen G.-Z."/>
            <person name="Liu X.-D."/>
            <person name="Liao X.-Y."/>
            <person name="Jiang Y.-T."/>
            <person name="Yu X."/>
            <person name="Hao Y."/>
            <person name="Huang J."/>
            <person name="Zhao X.-W."/>
            <person name="Ke S."/>
            <person name="Chen Y.-Y."/>
            <person name="Wu W.-L."/>
            <person name="Hsu J.-L."/>
            <person name="Lin Y.-F."/>
            <person name="Huang M.-D."/>
            <person name="Li C.-Y."/>
            <person name="Huang L."/>
            <person name="Wang Z.-W."/>
            <person name="Zhao X."/>
            <person name="Zhong W.-Y."/>
            <person name="Peng D.-H."/>
            <person name="Ahmad S."/>
            <person name="Lan S."/>
            <person name="Zhang J.-S."/>
            <person name="Tsai W.-C."/>
            <person name="Van De Peer Y."/>
            <person name="Liu Z.-J."/>
        </authorList>
    </citation>
    <scope>NUCLEOTIDE SEQUENCE</scope>
    <source>
        <strain evidence="1">CP</strain>
        <tissue evidence="1">Leaves</tissue>
    </source>
</reference>
<proteinExistence type="predicted"/>
<organism evidence="1 2">
    <name type="scientific">Acorus calamus</name>
    <name type="common">Sweet flag</name>
    <dbReference type="NCBI Taxonomy" id="4465"/>
    <lineage>
        <taxon>Eukaryota</taxon>
        <taxon>Viridiplantae</taxon>
        <taxon>Streptophyta</taxon>
        <taxon>Embryophyta</taxon>
        <taxon>Tracheophyta</taxon>
        <taxon>Spermatophyta</taxon>
        <taxon>Magnoliopsida</taxon>
        <taxon>Liliopsida</taxon>
        <taxon>Acoraceae</taxon>
        <taxon>Acorus</taxon>
    </lineage>
</organism>
<gene>
    <name evidence="1" type="ORF">QJS10_CPA01g02760</name>
</gene>
<comment type="caution">
    <text evidence="1">The sequence shown here is derived from an EMBL/GenBank/DDBJ whole genome shotgun (WGS) entry which is preliminary data.</text>
</comment>
<evidence type="ECO:0000313" key="1">
    <source>
        <dbReference type="EMBL" id="KAK1325365.1"/>
    </source>
</evidence>
<protein>
    <submittedName>
        <fullName evidence="1">Uncharacterized protein</fullName>
    </submittedName>
</protein>
<dbReference type="EMBL" id="JAUJYO010000001">
    <property type="protein sequence ID" value="KAK1325365.1"/>
    <property type="molecule type" value="Genomic_DNA"/>
</dbReference>